<dbReference type="InterPro" id="IPR041483">
    <property type="entry name" value="TetR_C_34"/>
</dbReference>
<keyword evidence="5" id="KW-1185">Reference proteome</keyword>
<evidence type="ECO:0000313" key="5">
    <source>
        <dbReference type="Proteomes" id="UP001580430"/>
    </source>
</evidence>
<dbReference type="Gene3D" id="1.10.357.10">
    <property type="entry name" value="Tetracycline Repressor, domain 2"/>
    <property type="match status" value="1"/>
</dbReference>
<dbReference type="SUPFAM" id="SSF46689">
    <property type="entry name" value="Homeodomain-like"/>
    <property type="match status" value="1"/>
</dbReference>
<organism evidence="4 5">
    <name type="scientific">Paenibacillus medicaginis</name>
    <dbReference type="NCBI Taxonomy" id="1470560"/>
    <lineage>
        <taxon>Bacteria</taxon>
        <taxon>Bacillati</taxon>
        <taxon>Bacillota</taxon>
        <taxon>Bacilli</taxon>
        <taxon>Bacillales</taxon>
        <taxon>Paenibacillaceae</taxon>
        <taxon>Paenibacillus</taxon>
    </lineage>
</organism>
<dbReference type="Proteomes" id="UP001580430">
    <property type="component" value="Unassembled WGS sequence"/>
</dbReference>
<proteinExistence type="predicted"/>
<dbReference type="Pfam" id="PF17929">
    <property type="entry name" value="TetR_C_34"/>
    <property type="match status" value="1"/>
</dbReference>
<evidence type="ECO:0000256" key="2">
    <source>
        <dbReference type="PROSITE-ProRule" id="PRU00335"/>
    </source>
</evidence>
<reference evidence="4 5" key="1">
    <citation type="submission" date="2024-09" db="EMBL/GenBank/DDBJ databases">
        <title>Paenibacillus zeirhizospherea sp. nov., isolated from surface of the maize (Zea mays) roots in a horticulture field, Hungary.</title>
        <authorList>
            <person name="Marton D."/>
            <person name="Farkas M."/>
            <person name="Bedics A."/>
            <person name="Toth E."/>
            <person name="Tancsics A."/>
            <person name="Boka K."/>
            <person name="Marati G."/>
            <person name="Kriszt B."/>
            <person name="Cserhati M."/>
        </authorList>
    </citation>
    <scope>NUCLEOTIDE SEQUENCE [LARGE SCALE GENOMIC DNA]</scope>
    <source>
        <strain evidence="4 5">JCM 18446</strain>
    </source>
</reference>
<dbReference type="InterPro" id="IPR009057">
    <property type="entry name" value="Homeodomain-like_sf"/>
</dbReference>
<evidence type="ECO:0000313" key="4">
    <source>
        <dbReference type="EMBL" id="MFB5762092.1"/>
    </source>
</evidence>
<feature type="DNA-binding region" description="H-T-H motif" evidence="2">
    <location>
        <begin position="36"/>
        <end position="55"/>
    </location>
</feature>
<evidence type="ECO:0000256" key="1">
    <source>
        <dbReference type="ARBA" id="ARBA00023125"/>
    </source>
</evidence>
<dbReference type="PROSITE" id="PS50977">
    <property type="entry name" value="HTH_TETR_2"/>
    <property type="match status" value="1"/>
</dbReference>
<name>A0ABV5C3J7_9BACL</name>
<sequence>MKFQRARSEDQIQDRIQEIVKAASLIYDAEGYEGLNFTKISEYTKFTRPNIYKYFNTKEEILLLILNQDLKSWISTLSKSFHINKLYSIYDIGEVWTTTLLEHERLIELHAILYTTIEKNVSVEALAEFEKESIAINSTIIDLVSKLFPRADMESITNFMYAAFTLACGLYPMSKLSDLQIEAIKLSGSIYTPPDFKKTYLASLYQLMYCLEHSIEIKDI</sequence>
<comment type="caution">
    <text evidence="4">The sequence shown here is derived from an EMBL/GenBank/DDBJ whole genome shotgun (WGS) entry which is preliminary data.</text>
</comment>
<evidence type="ECO:0000259" key="3">
    <source>
        <dbReference type="PROSITE" id="PS50977"/>
    </source>
</evidence>
<dbReference type="Pfam" id="PF00440">
    <property type="entry name" value="TetR_N"/>
    <property type="match status" value="1"/>
</dbReference>
<dbReference type="RefSeq" id="WP_375521210.1">
    <property type="nucleotide sequence ID" value="NZ_JBHIRY010000017.1"/>
</dbReference>
<feature type="domain" description="HTH tetR-type" evidence="3">
    <location>
        <begin position="13"/>
        <end position="73"/>
    </location>
</feature>
<dbReference type="PRINTS" id="PR00455">
    <property type="entry name" value="HTHTETR"/>
</dbReference>
<dbReference type="EMBL" id="JBHIRY010000017">
    <property type="protein sequence ID" value="MFB5762092.1"/>
    <property type="molecule type" value="Genomic_DNA"/>
</dbReference>
<keyword evidence="1 2" id="KW-0238">DNA-binding</keyword>
<dbReference type="InterPro" id="IPR001647">
    <property type="entry name" value="HTH_TetR"/>
</dbReference>
<protein>
    <submittedName>
        <fullName evidence="4">TetR family transcriptional regulator</fullName>
    </submittedName>
</protein>
<gene>
    <name evidence="4" type="ORF">ACE5LO_17030</name>
</gene>
<accession>A0ABV5C3J7</accession>